<dbReference type="InterPro" id="IPR038729">
    <property type="entry name" value="Rad50/SbcC_AAA"/>
</dbReference>
<dbReference type="GO" id="GO:0005634">
    <property type="term" value="C:nucleus"/>
    <property type="evidence" value="ECO:0007669"/>
    <property type="project" value="UniProtKB-SubCell"/>
</dbReference>
<feature type="coiled-coil region" evidence="12">
    <location>
        <begin position="384"/>
        <end position="539"/>
    </location>
</feature>
<feature type="compositionally biased region" description="Basic and acidic residues" evidence="13">
    <location>
        <begin position="67"/>
        <end position="91"/>
    </location>
</feature>
<comment type="subcellular location">
    <subcellularLocation>
        <location evidence="2">Chromosome</location>
    </subcellularLocation>
    <subcellularLocation>
        <location evidence="1">Nucleus</location>
    </subcellularLocation>
</comment>
<keyword evidence="9" id="KW-0233">DNA recombination</keyword>
<feature type="coiled-coil region" evidence="12">
    <location>
        <begin position="576"/>
        <end position="603"/>
    </location>
</feature>
<evidence type="ECO:0000256" key="13">
    <source>
        <dbReference type="SAM" id="MobiDB-lite"/>
    </source>
</evidence>
<name>A0A1Z5K864_FISSO</name>
<dbReference type="OrthoDB" id="10072614at2759"/>
<dbReference type="Pfam" id="PF13476">
    <property type="entry name" value="AAA_23"/>
    <property type="match status" value="1"/>
</dbReference>
<keyword evidence="11" id="KW-0539">Nucleus</keyword>
<keyword evidence="10" id="KW-0234">DNA repair</keyword>
<evidence type="ECO:0000313" key="16">
    <source>
        <dbReference type="Proteomes" id="UP000198406"/>
    </source>
</evidence>
<evidence type="ECO:0000256" key="8">
    <source>
        <dbReference type="ARBA" id="ARBA00023054"/>
    </source>
</evidence>
<dbReference type="EMBL" id="BDSP01000182">
    <property type="protein sequence ID" value="GAX22355.1"/>
    <property type="molecule type" value="Genomic_DNA"/>
</dbReference>
<dbReference type="GO" id="GO:0030915">
    <property type="term" value="C:Smc5-Smc6 complex"/>
    <property type="evidence" value="ECO:0007669"/>
    <property type="project" value="TreeGrafter"/>
</dbReference>
<dbReference type="GO" id="GO:0016887">
    <property type="term" value="F:ATP hydrolysis activity"/>
    <property type="evidence" value="ECO:0007669"/>
    <property type="project" value="InterPro"/>
</dbReference>
<evidence type="ECO:0000256" key="6">
    <source>
        <dbReference type="ARBA" id="ARBA00022763"/>
    </source>
</evidence>
<evidence type="ECO:0000259" key="14">
    <source>
        <dbReference type="Pfam" id="PF13476"/>
    </source>
</evidence>
<evidence type="ECO:0000256" key="11">
    <source>
        <dbReference type="ARBA" id="ARBA00023242"/>
    </source>
</evidence>
<keyword evidence="4" id="KW-0158">Chromosome</keyword>
<organism evidence="15 16">
    <name type="scientific">Fistulifera solaris</name>
    <name type="common">Oleaginous diatom</name>
    <dbReference type="NCBI Taxonomy" id="1519565"/>
    <lineage>
        <taxon>Eukaryota</taxon>
        <taxon>Sar</taxon>
        <taxon>Stramenopiles</taxon>
        <taxon>Ochrophyta</taxon>
        <taxon>Bacillariophyta</taxon>
        <taxon>Bacillariophyceae</taxon>
        <taxon>Bacillariophycidae</taxon>
        <taxon>Naviculales</taxon>
        <taxon>Naviculaceae</taxon>
        <taxon>Fistulifera</taxon>
    </lineage>
</organism>
<feature type="domain" description="Rad50/SbcC-type AAA" evidence="14">
    <location>
        <begin position="217"/>
        <end position="445"/>
    </location>
</feature>
<evidence type="ECO:0000256" key="1">
    <source>
        <dbReference type="ARBA" id="ARBA00004123"/>
    </source>
</evidence>
<dbReference type="Proteomes" id="UP000198406">
    <property type="component" value="Unassembled WGS sequence"/>
</dbReference>
<dbReference type="InterPro" id="IPR027417">
    <property type="entry name" value="P-loop_NTPase"/>
</dbReference>
<keyword evidence="7" id="KW-0067">ATP-binding</keyword>
<feature type="region of interest" description="Disordered" evidence="13">
    <location>
        <begin position="1"/>
        <end position="163"/>
    </location>
</feature>
<dbReference type="GO" id="GO:0003697">
    <property type="term" value="F:single-stranded DNA binding"/>
    <property type="evidence" value="ECO:0007669"/>
    <property type="project" value="TreeGrafter"/>
</dbReference>
<evidence type="ECO:0000256" key="10">
    <source>
        <dbReference type="ARBA" id="ARBA00023204"/>
    </source>
</evidence>
<dbReference type="GO" id="GO:0003684">
    <property type="term" value="F:damaged DNA binding"/>
    <property type="evidence" value="ECO:0007669"/>
    <property type="project" value="TreeGrafter"/>
</dbReference>
<dbReference type="GO" id="GO:0035861">
    <property type="term" value="C:site of double-strand break"/>
    <property type="evidence" value="ECO:0007669"/>
    <property type="project" value="TreeGrafter"/>
</dbReference>
<evidence type="ECO:0000256" key="7">
    <source>
        <dbReference type="ARBA" id="ARBA00022840"/>
    </source>
</evidence>
<evidence type="ECO:0000313" key="15">
    <source>
        <dbReference type="EMBL" id="GAX22355.1"/>
    </source>
</evidence>
<evidence type="ECO:0000256" key="5">
    <source>
        <dbReference type="ARBA" id="ARBA00022741"/>
    </source>
</evidence>
<dbReference type="Gene3D" id="3.40.50.300">
    <property type="entry name" value="P-loop containing nucleotide triphosphate hydrolases"/>
    <property type="match status" value="1"/>
</dbReference>
<reference evidence="15 16" key="1">
    <citation type="journal article" date="2015" name="Plant Cell">
        <title>Oil accumulation by the oleaginous diatom Fistulifera solaris as revealed by the genome and transcriptome.</title>
        <authorList>
            <person name="Tanaka T."/>
            <person name="Maeda Y."/>
            <person name="Veluchamy A."/>
            <person name="Tanaka M."/>
            <person name="Abida H."/>
            <person name="Marechal E."/>
            <person name="Bowler C."/>
            <person name="Muto M."/>
            <person name="Sunaga Y."/>
            <person name="Tanaka M."/>
            <person name="Yoshino T."/>
            <person name="Taniguchi T."/>
            <person name="Fukuda Y."/>
            <person name="Nemoto M."/>
            <person name="Matsumoto M."/>
            <person name="Wong P.S."/>
            <person name="Aburatani S."/>
            <person name="Fujibuchi W."/>
        </authorList>
    </citation>
    <scope>NUCLEOTIDE SEQUENCE [LARGE SCALE GENOMIC DNA]</scope>
    <source>
        <strain evidence="15 16">JPCC DA0580</strain>
    </source>
</reference>
<accession>A0A1Z5K864</accession>
<proteinExistence type="inferred from homology"/>
<feature type="compositionally biased region" description="Basic and acidic residues" evidence="13">
    <location>
        <begin position="153"/>
        <end position="163"/>
    </location>
</feature>
<dbReference type="PANTHER" id="PTHR19306">
    <property type="entry name" value="STRUCTURAL MAINTENANCE OF CHROMOSOMES 5,6 SMC5, SMC6"/>
    <property type="match status" value="1"/>
</dbReference>
<dbReference type="InParanoid" id="A0A1Z5K864"/>
<dbReference type="PANTHER" id="PTHR19306:SF6">
    <property type="entry name" value="STRUCTURAL MAINTENANCE OF CHROMOSOMES PROTEIN 6"/>
    <property type="match status" value="1"/>
</dbReference>
<comment type="similarity">
    <text evidence="3">Belongs to the SMC family. SMC6 subfamily.</text>
</comment>
<feature type="compositionally biased region" description="Basic and acidic residues" evidence="13">
    <location>
        <begin position="1"/>
        <end position="20"/>
    </location>
</feature>
<gene>
    <name evidence="15" type="ORF">FisN_3Hu437</name>
</gene>
<dbReference type="GO" id="GO:0000724">
    <property type="term" value="P:double-strand break repair via homologous recombination"/>
    <property type="evidence" value="ECO:0007669"/>
    <property type="project" value="TreeGrafter"/>
</dbReference>
<keyword evidence="16" id="KW-1185">Reference proteome</keyword>
<dbReference type="AlphaFoldDB" id="A0A1Z5K864"/>
<evidence type="ECO:0000256" key="3">
    <source>
        <dbReference type="ARBA" id="ARBA00006793"/>
    </source>
</evidence>
<evidence type="ECO:0000256" key="12">
    <source>
        <dbReference type="SAM" id="Coils"/>
    </source>
</evidence>
<evidence type="ECO:0000256" key="9">
    <source>
        <dbReference type="ARBA" id="ARBA00023172"/>
    </source>
</evidence>
<dbReference type="SUPFAM" id="SSF52540">
    <property type="entry name" value="P-loop containing nucleoside triphosphate hydrolases"/>
    <property type="match status" value="1"/>
</dbReference>
<sequence>MERDSERQEEEQRFLEMHEWSDDDDLPAFVAFTPNTNPWKRGSPSSEEEGERPAKRQYSESDEGSEDDRKMPARVDHQEREVEIRWDDDRGMPALAGYVDKHKSWDVSGGQDDEQVAGSRTFESDESLYEDQKMPARVVAPQRGVESDEGSDDDRKMPARRGPERNVAIDRHIPAFAVNAEEENQKDISSEREEADERPRANYASMAPSIHVGIIKRVYVENFMCHRKFTIDFCRNVNFITGQNGSGKSAILAAIQICLGSGARTTHRAGNLKDLIRADGSRNQPTEAIVRVSLTNEGSDAYEADKYGKTITVERTITRSGGFNGYKLLDEAGREVSRKKKDLCRMLDHLNIQVDNPVAVLDQEKAKKFLLGSDTEKYEFFQKANDLSRINAKYSATLEEIEELKVTLEQMTNALAKKELLVNEAKKRVKEHEELDKLESKLKDAEIMYAWSLYKVAVDEHQNETEVLAKDEAKVKQREIEIVELERTALQASSGNEEDKHRQSIDELIRNIAAETEKKQSLELQLRQQMVARKQLEKEGQIVSKDRTEIKRQLDLAQIRCSESRKQLSERNDPKEAELLSSLNNAEQELHREQNEIAKIKQALSTSSRHYEELSLHVDDARAKVHSIGRQLDSVTIRIRALEATSADSFFVFGPNVKKVYNMIQRHISEGKFRGPVVGPVAHYIKIVAGKEKFAAVAEKALGRGMLDRFVVNSDEDRKLLQIIREEAGCKSDCGIMQTKECARFRTAPFDVAGVERVCSVITVEND</sequence>
<comment type="caution">
    <text evidence="15">The sequence shown here is derived from an EMBL/GenBank/DDBJ whole genome shotgun (WGS) entry which is preliminary data.</text>
</comment>
<keyword evidence="5" id="KW-0547">Nucleotide-binding</keyword>
<evidence type="ECO:0000256" key="2">
    <source>
        <dbReference type="ARBA" id="ARBA00004286"/>
    </source>
</evidence>
<feature type="compositionally biased region" description="Basic and acidic residues" evidence="13">
    <location>
        <begin position="183"/>
        <end position="200"/>
    </location>
</feature>
<keyword evidence="6" id="KW-0227">DNA damage</keyword>
<feature type="region of interest" description="Disordered" evidence="13">
    <location>
        <begin position="176"/>
        <end position="201"/>
    </location>
</feature>
<dbReference type="GO" id="GO:0005524">
    <property type="term" value="F:ATP binding"/>
    <property type="evidence" value="ECO:0007669"/>
    <property type="project" value="UniProtKB-KW"/>
</dbReference>
<evidence type="ECO:0000256" key="4">
    <source>
        <dbReference type="ARBA" id="ARBA00022454"/>
    </source>
</evidence>
<protein>
    <recommendedName>
        <fullName evidence="14">Rad50/SbcC-type AAA domain-containing protein</fullName>
    </recommendedName>
</protein>
<keyword evidence="8 12" id="KW-0175">Coiled coil</keyword>